<dbReference type="GO" id="GO:0016791">
    <property type="term" value="F:phosphatase activity"/>
    <property type="evidence" value="ECO:0007669"/>
    <property type="project" value="TreeGrafter"/>
</dbReference>
<evidence type="ECO:0000313" key="3">
    <source>
        <dbReference type="Proteomes" id="UP000247416"/>
    </source>
</evidence>
<dbReference type="Gene3D" id="3.60.21.10">
    <property type="match status" value="1"/>
</dbReference>
<dbReference type="EMBL" id="QJTJ01000005">
    <property type="protein sequence ID" value="PYF07257.1"/>
    <property type="molecule type" value="Genomic_DNA"/>
</dbReference>
<dbReference type="InterPro" id="IPR029052">
    <property type="entry name" value="Metallo-depent_PP-like"/>
</dbReference>
<dbReference type="PANTHER" id="PTHR42850">
    <property type="entry name" value="METALLOPHOSPHOESTERASE"/>
    <property type="match status" value="1"/>
</dbReference>
<dbReference type="RefSeq" id="WP_107933230.1">
    <property type="nucleotide sequence ID" value="NZ_CP085009.1"/>
</dbReference>
<evidence type="ECO:0000259" key="1">
    <source>
        <dbReference type="Pfam" id="PF00149"/>
    </source>
</evidence>
<dbReference type="Pfam" id="PF00149">
    <property type="entry name" value="Metallophos"/>
    <property type="match status" value="1"/>
</dbReference>
<name>A0A318TTK2_9BACL</name>
<reference evidence="2 3" key="1">
    <citation type="submission" date="2018-06" db="EMBL/GenBank/DDBJ databases">
        <title>Genomic Encyclopedia of Archaeal and Bacterial Type Strains, Phase II (KMG-II): from individual species to whole genera.</title>
        <authorList>
            <person name="Goeker M."/>
        </authorList>
    </citation>
    <scope>NUCLEOTIDE SEQUENCE [LARGE SCALE GENOMIC DNA]</scope>
    <source>
        <strain evidence="2 3">KACC 16626</strain>
    </source>
</reference>
<sequence>MRIELGFGLDIIGDIHACFEEFMTLLDKLGYQKNREGLYIHPEGRKILSLGDVMSRGPQSIECMLFFLRHVEAGQAYMIDSNHGWKIARWLEGRKVQLKHGDENVQKEFKNYELKHGKKETLNLKARLKTLLMDAPSHYIVSNEGEDLVVCAHAGIKDEYIGNENSRIKDFCRYGDVAGMDEKGKPIRRDWFKEHKGDLLILWGHDPKPEPLLINNTLNIDQGVVFGGKLTCFRFPEREFVFVEALENYSGKTGADNPIGK</sequence>
<accession>A0A318TTK2</accession>
<dbReference type="OrthoDB" id="9807890at2"/>
<dbReference type="CDD" id="cd07423">
    <property type="entry name" value="MPP_Prp_like"/>
    <property type="match status" value="1"/>
</dbReference>
<dbReference type="InterPro" id="IPR006186">
    <property type="entry name" value="Ser/Thr-sp_prot-phosphatase"/>
</dbReference>
<keyword evidence="3" id="KW-1185">Reference proteome</keyword>
<feature type="domain" description="Calcineurin-like phosphoesterase" evidence="1">
    <location>
        <begin position="11"/>
        <end position="209"/>
    </location>
</feature>
<comment type="caution">
    <text evidence="2">The sequence shown here is derived from an EMBL/GenBank/DDBJ whole genome shotgun (WGS) entry which is preliminary data.</text>
</comment>
<gene>
    <name evidence="2" type="ORF">BJ095_10547</name>
</gene>
<dbReference type="InterPro" id="IPR041780">
    <property type="entry name" value="MPP_PrpE-like"/>
</dbReference>
<evidence type="ECO:0000313" key="2">
    <source>
        <dbReference type="EMBL" id="PYF07257.1"/>
    </source>
</evidence>
<dbReference type="InterPro" id="IPR004843">
    <property type="entry name" value="Calcineurin-like_PHP"/>
</dbReference>
<dbReference type="SUPFAM" id="SSF56300">
    <property type="entry name" value="Metallo-dependent phosphatases"/>
    <property type="match status" value="1"/>
</dbReference>
<dbReference type="PANTHER" id="PTHR42850:SF7">
    <property type="entry name" value="BIS(5'-NUCLEOSYL)-TETRAPHOSPHATASE PRPE [ASYMMETRICAL]"/>
    <property type="match status" value="1"/>
</dbReference>
<dbReference type="InterPro" id="IPR050126">
    <property type="entry name" value="Ap4A_hydrolase"/>
</dbReference>
<organism evidence="2 3">
    <name type="scientific">Ureibacillus chungkukjangi</name>
    <dbReference type="NCBI Taxonomy" id="1202712"/>
    <lineage>
        <taxon>Bacteria</taxon>
        <taxon>Bacillati</taxon>
        <taxon>Bacillota</taxon>
        <taxon>Bacilli</taxon>
        <taxon>Bacillales</taxon>
        <taxon>Caryophanaceae</taxon>
        <taxon>Ureibacillus</taxon>
    </lineage>
</organism>
<dbReference type="PRINTS" id="PR00114">
    <property type="entry name" value="STPHPHTASE"/>
</dbReference>
<dbReference type="GO" id="GO:0005737">
    <property type="term" value="C:cytoplasm"/>
    <property type="evidence" value="ECO:0007669"/>
    <property type="project" value="TreeGrafter"/>
</dbReference>
<protein>
    <submittedName>
        <fullName evidence="2">Calcineurin-like phosphoesterase family protein</fullName>
    </submittedName>
</protein>
<proteinExistence type="predicted"/>
<dbReference type="Proteomes" id="UP000247416">
    <property type="component" value="Unassembled WGS sequence"/>
</dbReference>
<dbReference type="AlphaFoldDB" id="A0A318TTK2"/>